<evidence type="ECO:0000256" key="1">
    <source>
        <dbReference type="ARBA" id="ARBA00009437"/>
    </source>
</evidence>
<dbReference type="InterPro" id="IPR005119">
    <property type="entry name" value="LysR_subst-bd"/>
</dbReference>
<protein>
    <submittedName>
        <fullName evidence="6">HTH-type transcriptional regulator GltC</fullName>
    </submittedName>
</protein>
<keyword evidence="2" id="KW-0805">Transcription regulation</keyword>
<keyword evidence="3" id="KW-0238">DNA-binding</keyword>
<dbReference type="InterPro" id="IPR050950">
    <property type="entry name" value="HTH-type_LysR_regulators"/>
</dbReference>
<dbReference type="Gene3D" id="3.40.190.290">
    <property type="match status" value="1"/>
</dbReference>
<dbReference type="SUPFAM" id="SSF46785">
    <property type="entry name" value="Winged helix' DNA-binding domain"/>
    <property type="match status" value="1"/>
</dbReference>
<accession>A0A7M4DG56</accession>
<dbReference type="RefSeq" id="WP_197522327.1">
    <property type="nucleotide sequence ID" value="NZ_CACRYJ010000016.1"/>
</dbReference>
<dbReference type="GO" id="GO:0003700">
    <property type="term" value="F:DNA-binding transcription factor activity"/>
    <property type="evidence" value="ECO:0007669"/>
    <property type="project" value="InterPro"/>
</dbReference>
<dbReference type="GO" id="GO:0003677">
    <property type="term" value="F:DNA binding"/>
    <property type="evidence" value="ECO:0007669"/>
    <property type="project" value="UniProtKB-KW"/>
</dbReference>
<sequence>MMDEVKLEAFVAVAEEESFSAAADRIRVAQSTISARIKELEAELGQPVFIRTSRRVRLAPAGTVALPAARTALAALSALRQVVDDVAGVHRGRIRLGLLTGADLPDLAQLLADFAGEFPGIELVVSSASAQDLYRAVSDSALDLALVVRAGAVEPGGTAWAELLSDPMTVVGLDRVVGPVPVTELEGVPLILLDAAVGARGVLEAAARSVGARLDIAVEVSTPTLATELFARGMGALVIPASLAPRHGSVLIGADGAQLSVSVGLISHPTLRTPAADLLLGRLRGLAATG</sequence>
<evidence type="ECO:0000256" key="4">
    <source>
        <dbReference type="ARBA" id="ARBA00023163"/>
    </source>
</evidence>
<dbReference type="Pfam" id="PF00126">
    <property type="entry name" value="HTH_1"/>
    <property type="match status" value="1"/>
</dbReference>
<dbReference type="SUPFAM" id="SSF53850">
    <property type="entry name" value="Periplasmic binding protein-like II"/>
    <property type="match status" value="1"/>
</dbReference>
<keyword evidence="7" id="KW-1185">Reference proteome</keyword>
<dbReference type="FunFam" id="1.10.10.10:FF:000001">
    <property type="entry name" value="LysR family transcriptional regulator"/>
    <property type="match status" value="1"/>
</dbReference>
<keyword evidence="4" id="KW-0804">Transcription</keyword>
<dbReference type="GO" id="GO:0005829">
    <property type="term" value="C:cytosol"/>
    <property type="evidence" value="ECO:0007669"/>
    <property type="project" value="TreeGrafter"/>
</dbReference>
<dbReference type="PROSITE" id="PS50931">
    <property type="entry name" value="HTH_LYSR"/>
    <property type="match status" value="1"/>
</dbReference>
<dbReference type="InterPro" id="IPR036390">
    <property type="entry name" value="WH_DNA-bd_sf"/>
</dbReference>
<dbReference type="AlphaFoldDB" id="A0A7M4DG56"/>
<dbReference type="CDD" id="cd05466">
    <property type="entry name" value="PBP2_LTTR_substrate"/>
    <property type="match status" value="1"/>
</dbReference>
<feature type="domain" description="HTH lysR-type" evidence="5">
    <location>
        <begin position="2"/>
        <end position="59"/>
    </location>
</feature>
<gene>
    <name evidence="6" type="primary">gltC</name>
    <name evidence="6" type="ORF">HALOF300_01102</name>
</gene>
<dbReference type="Gene3D" id="1.10.10.10">
    <property type="entry name" value="Winged helix-like DNA-binding domain superfamily/Winged helix DNA-binding domain"/>
    <property type="match status" value="1"/>
</dbReference>
<proteinExistence type="inferred from homology"/>
<evidence type="ECO:0000313" key="7">
    <source>
        <dbReference type="Proteomes" id="UP000419743"/>
    </source>
</evidence>
<evidence type="ECO:0000256" key="2">
    <source>
        <dbReference type="ARBA" id="ARBA00023015"/>
    </source>
</evidence>
<dbReference type="InterPro" id="IPR000847">
    <property type="entry name" value="LysR_HTH_N"/>
</dbReference>
<comment type="similarity">
    <text evidence="1">Belongs to the LysR transcriptional regulatory family.</text>
</comment>
<evidence type="ECO:0000256" key="3">
    <source>
        <dbReference type="ARBA" id="ARBA00023125"/>
    </source>
</evidence>
<dbReference type="Pfam" id="PF03466">
    <property type="entry name" value="LysR_substrate"/>
    <property type="match status" value="1"/>
</dbReference>
<evidence type="ECO:0000259" key="5">
    <source>
        <dbReference type="PROSITE" id="PS50931"/>
    </source>
</evidence>
<organism evidence="6 7">
    <name type="scientific">Occultella aeris</name>
    <dbReference type="NCBI Taxonomy" id="2761496"/>
    <lineage>
        <taxon>Bacteria</taxon>
        <taxon>Bacillati</taxon>
        <taxon>Actinomycetota</taxon>
        <taxon>Actinomycetes</taxon>
        <taxon>Micrococcales</taxon>
        <taxon>Ruaniaceae</taxon>
        <taxon>Occultella</taxon>
    </lineage>
</organism>
<dbReference type="PRINTS" id="PR00039">
    <property type="entry name" value="HTHLYSR"/>
</dbReference>
<dbReference type="PANTHER" id="PTHR30419">
    <property type="entry name" value="HTH-TYPE TRANSCRIPTIONAL REGULATOR YBHD"/>
    <property type="match status" value="1"/>
</dbReference>
<evidence type="ECO:0000313" key="6">
    <source>
        <dbReference type="EMBL" id="VZO35899.1"/>
    </source>
</evidence>
<dbReference type="InterPro" id="IPR036388">
    <property type="entry name" value="WH-like_DNA-bd_sf"/>
</dbReference>
<name>A0A7M4DG56_9MICO</name>
<dbReference type="EMBL" id="CACRYJ010000016">
    <property type="protein sequence ID" value="VZO35899.1"/>
    <property type="molecule type" value="Genomic_DNA"/>
</dbReference>
<reference evidence="6 7" key="1">
    <citation type="submission" date="2019-11" db="EMBL/GenBank/DDBJ databases">
        <authorList>
            <person name="Criscuolo A."/>
        </authorList>
    </citation>
    <scope>NUCLEOTIDE SEQUENCE [LARGE SCALE GENOMIC DNA]</scope>
    <source>
        <strain evidence="6">CIP111667</strain>
    </source>
</reference>
<dbReference type="Proteomes" id="UP000419743">
    <property type="component" value="Unassembled WGS sequence"/>
</dbReference>
<comment type="caution">
    <text evidence="6">The sequence shown here is derived from an EMBL/GenBank/DDBJ whole genome shotgun (WGS) entry which is preliminary data.</text>
</comment>